<dbReference type="PROSITE" id="PS00123">
    <property type="entry name" value="ALKALINE_PHOSPHATASE"/>
    <property type="match status" value="1"/>
</dbReference>
<reference evidence="14 15" key="1">
    <citation type="submission" date="2017-03" db="EMBL/GenBank/DDBJ databases">
        <title>Genomes of endolithic fungi from Antarctica.</title>
        <authorList>
            <person name="Coleine C."/>
            <person name="Masonjones S."/>
            <person name="Stajich J.E."/>
        </authorList>
    </citation>
    <scope>NUCLEOTIDE SEQUENCE [LARGE SCALE GENOMIC DNA]</scope>
    <source>
        <strain evidence="14 15">CCFEE 6315</strain>
    </source>
</reference>
<evidence type="ECO:0000313" key="14">
    <source>
        <dbReference type="EMBL" id="TKA25454.1"/>
    </source>
</evidence>
<evidence type="ECO:0000256" key="3">
    <source>
        <dbReference type="ARBA" id="ARBA00022553"/>
    </source>
</evidence>
<feature type="binding site" evidence="9">
    <location>
        <position position="390"/>
    </location>
    <ligand>
        <name>Zn(2+)</name>
        <dbReference type="ChEBI" id="CHEBI:29105"/>
        <label>2</label>
    </ligand>
</feature>
<dbReference type="SUPFAM" id="SSF53649">
    <property type="entry name" value="Alkaline phosphatase-like"/>
    <property type="match status" value="1"/>
</dbReference>
<evidence type="ECO:0000256" key="11">
    <source>
        <dbReference type="RuleBase" id="RU003947"/>
    </source>
</evidence>
<gene>
    <name evidence="14" type="ORF">B0A50_06321</name>
</gene>
<dbReference type="EC" id="3.1.3.1" evidence="2 11"/>
<keyword evidence="4 9" id="KW-0479">Metal-binding</keyword>
<dbReference type="OrthoDB" id="7392499at2759"/>
<proteinExistence type="inferred from homology"/>
<keyword evidence="5 11" id="KW-0378">Hydrolase</keyword>
<evidence type="ECO:0000256" key="9">
    <source>
        <dbReference type="PIRSR" id="PIRSR601952-2"/>
    </source>
</evidence>
<feature type="binding site" evidence="9">
    <location>
        <position position="100"/>
    </location>
    <ligand>
        <name>Zn(2+)</name>
        <dbReference type="ChEBI" id="CHEBI:29105"/>
        <label>2</label>
    </ligand>
</feature>
<feature type="binding site" evidence="9">
    <location>
        <position position="346"/>
    </location>
    <ligand>
        <name>Zn(2+)</name>
        <dbReference type="ChEBI" id="CHEBI:29105"/>
        <label>2</label>
    </ligand>
</feature>
<keyword evidence="15" id="KW-1185">Reference proteome</keyword>
<evidence type="ECO:0000256" key="12">
    <source>
        <dbReference type="SAM" id="MobiDB-lite"/>
    </source>
</evidence>
<dbReference type="SMART" id="SM00098">
    <property type="entry name" value="alkPPc"/>
    <property type="match status" value="1"/>
</dbReference>
<keyword evidence="13" id="KW-1133">Transmembrane helix</keyword>
<comment type="caution">
    <text evidence="14">The sequence shown here is derived from an EMBL/GenBank/DDBJ whole genome shotgun (WGS) entry which is preliminary data.</text>
</comment>
<dbReference type="InterPro" id="IPR017850">
    <property type="entry name" value="Alkaline_phosphatase_core_sf"/>
</dbReference>
<comment type="similarity">
    <text evidence="1 10">Belongs to the alkaline phosphatase family.</text>
</comment>
<comment type="catalytic activity">
    <reaction evidence="11">
        <text>a phosphate monoester + H2O = an alcohol + phosphate</text>
        <dbReference type="Rhea" id="RHEA:15017"/>
        <dbReference type="ChEBI" id="CHEBI:15377"/>
        <dbReference type="ChEBI" id="CHEBI:30879"/>
        <dbReference type="ChEBI" id="CHEBI:43474"/>
        <dbReference type="ChEBI" id="CHEBI:67140"/>
        <dbReference type="EC" id="3.1.3.1"/>
    </reaction>
</comment>
<evidence type="ECO:0000256" key="10">
    <source>
        <dbReference type="RuleBase" id="RU003946"/>
    </source>
</evidence>
<comment type="cofactor">
    <cofactor evidence="9">
        <name>Zn(2+)</name>
        <dbReference type="ChEBI" id="CHEBI:29105"/>
    </cofactor>
    <text evidence="9">Binds 2 Zn(2+) ions.</text>
</comment>
<dbReference type="AlphaFoldDB" id="A0A4U0TTF5"/>
<dbReference type="InterPro" id="IPR001952">
    <property type="entry name" value="Alkaline_phosphatase"/>
</dbReference>
<comment type="cofactor">
    <cofactor evidence="9">
        <name>Mg(2+)</name>
        <dbReference type="ChEBI" id="CHEBI:18420"/>
    </cofactor>
    <text evidence="9">Binds 1 Mg(2+) ion.</text>
</comment>
<evidence type="ECO:0000256" key="7">
    <source>
        <dbReference type="ARBA" id="ARBA00022842"/>
    </source>
</evidence>
<dbReference type="PRINTS" id="PR00113">
    <property type="entry name" value="ALKPHPHTASE"/>
</dbReference>
<sequence>MPRGQEPLLQRPGSQNSNDRIEEEDALLTGERTNKAQEGHQHVRSRWREIGLFTWALLATVVVIILGVLYQHKQSEQPSNGDDGSVIPKGKRNLIFMVSDGMGPTSLALTREWRQYTEQLPYDDTLILDDHLIGQSRTRSSSSLVTDSAAGATAFSCGSKSYNGAISVLPDHSPCGSVMEAAKRMGYTTGLVVTTRITDATPAVFASHVRRREMEDEIALQMVGATHPLGRMVDLMFGGGRCHFLPNGTDGSCRADDRDVVKEAAGEGWNYISSREEFDNMGTSAKLPLMGLFAGGDVPYEIDRRSQDEIYPSLEETARSALEILSAETKDSEQGFFVMIEGSRIDHAGHANDPAAQVHEVLAYDRTMAAVLDFIKDSSVPTLMVSTSDHETGGLAAARQLHPEYPDYLWFPGVLANASHSAAYTAHEWHEYLRAKHDAGISELGHTETVAAKAFLMSLTRKSLGIEDATDDEMNSLMNKPDIAAYVFADMISSRAQTGWSTHGHSGADVNIYTSDPKAAKALAGNHENTDIGAFLTNYLELDAELQAVTKELQQHMSSLHPEEIEAFLGSIPDLTERLDGQDHLDHYHGDHKRYAACGSCTV</sequence>
<evidence type="ECO:0000256" key="4">
    <source>
        <dbReference type="ARBA" id="ARBA00022723"/>
    </source>
</evidence>
<feature type="transmembrane region" description="Helical" evidence="13">
    <location>
        <begin position="50"/>
        <end position="70"/>
    </location>
</feature>
<accession>A0A4U0TTF5</accession>
<keyword evidence="13" id="KW-0812">Transmembrane</keyword>
<organism evidence="14 15">
    <name type="scientific">Salinomyces thailandicus</name>
    <dbReference type="NCBI Taxonomy" id="706561"/>
    <lineage>
        <taxon>Eukaryota</taxon>
        <taxon>Fungi</taxon>
        <taxon>Dikarya</taxon>
        <taxon>Ascomycota</taxon>
        <taxon>Pezizomycotina</taxon>
        <taxon>Dothideomycetes</taxon>
        <taxon>Dothideomycetidae</taxon>
        <taxon>Mycosphaerellales</taxon>
        <taxon>Teratosphaeriaceae</taxon>
        <taxon>Salinomyces</taxon>
    </lineage>
</organism>
<keyword evidence="13" id="KW-0472">Membrane</keyword>
<dbReference type="EMBL" id="NAJL01000035">
    <property type="protein sequence ID" value="TKA25454.1"/>
    <property type="molecule type" value="Genomic_DNA"/>
</dbReference>
<feature type="active site" description="Phosphoserine intermediate" evidence="8">
    <location>
        <position position="148"/>
    </location>
</feature>
<dbReference type="GO" id="GO:0004035">
    <property type="term" value="F:alkaline phosphatase activity"/>
    <property type="evidence" value="ECO:0007669"/>
    <property type="project" value="UniProtKB-EC"/>
</dbReference>
<dbReference type="Gene3D" id="3.40.720.10">
    <property type="entry name" value="Alkaline Phosphatase, subunit A"/>
    <property type="match status" value="1"/>
</dbReference>
<feature type="binding site" evidence="9">
    <location>
        <position position="341"/>
    </location>
    <ligand>
        <name>Mg(2+)</name>
        <dbReference type="ChEBI" id="CHEBI:18420"/>
    </ligand>
</feature>
<feature type="region of interest" description="Disordered" evidence="12">
    <location>
        <begin position="1"/>
        <end position="20"/>
    </location>
</feature>
<evidence type="ECO:0000256" key="2">
    <source>
        <dbReference type="ARBA" id="ARBA00012647"/>
    </source>
</evidence>
<evidence type="ECO:0000256" key="5">
    <source>
        <dbReference type="ARBA" id="ARBA00022801"/>
    </source>
</evidence>
<evidence type="ECO:0000256" key="13">
    <source>
        <dbReference type="SAM" id="Phobius"/>
    </source>
</evidence>
<feature type="binding site" evidence="9">
    <location>
        <position position="389"/>
    </location>
    <ligand>
        <name>Zn(2+)</name>
        <dbReference type="ChEBI" id="CHEBI:29105"/>
        <label>2</label>
    </ligand>
</feature>
<dbReference type="GO" id="GO:0046872">
    <property type="term" value="F:metal ion binding"/>
    <property type="evidence" value="ECO:0007669"/>
    <property type="project" value="UniProtKB-KW"/>
</dbReference>
<dbReference type="CDD" id="cd16012">
    <property type="entry name" value="ALP"/>
    <property type="match status" value="1"/>
</dbReference>
<evidence type="ECO:0000256" key="6">
    <source>
        <dbReference type="ARBA" id="ARBA00022833"/>
    </source>
</evidence>
<keyword evidence="6 9" id="KW-0862">Zinc</keyword>
<protein>
    <recommendedName>
        <fullName evidence="2 11">Alkaline phosphatase</fullName>
        <ecNumber evidence="2 11">3.1.3.1</ecNumber>
    </recommendedName>
</protein>
<feature type="binding site" evidence="9">
    <location>
        <position position="350"/>
    </location>
    <ligand>
        <name>Zn(2+)</name>
        <dbReference type="ChEBI" id="CHEBI:29105"/>
        <label>2</label>
    </ligand>
</feature>
<dbReference type="GO" id="GO:0000329">
    <property type="term" value="C:fungal-type vacuole membrane"/>
    <property type="evidence" value="ECO:0007669"/>
    <property type="project" value="TreeGrafter"/>
</dbReference>
<evidence type="ECO:0000313" key="15">
    <source>
        <dbReference type="Proteomes" id="UP000308549"/>
    </source>
</evidence>
<dbReference type="FunFam" id="3.40.720.10:FF:000063">
    <property type="entry name" value="Alkaline phosphatase"/>
    <property type="match status" value="1"/>
</dbReference>
<keyword evidence="3" id="KW-0597">Phosphoprotein</keyword>
<name>A0A4U0TTF5_9PEZI</name>
<evidence type="ECO:0000256" key="8">
    <source>
        <dbReference type="PIRSR" id="PIRSR601952-1"/>
    </source>
</evidence>
<keyword evidence="7 9" id="KW-0460">Magnesium</keyword>
<dbReference type="Proteomes" id="UP000308549">
    <property type="component" value="Unassembled WGS sequence"/>
</dbReference>
<dbReference type="Gene3D" id="1.10.60.40">
    <property type="match status" value="1"/>
</dbReference>
<feature type="binding site" evidence="9">
    <location>
        <position position="505"/>
    </location>
    <ligand>
        <name>Zn(2+)</name>
        <dbReference type="ChEBI" id="CHEBI:29105"/>
        <label>2</label>
    </ligand>
</feature>
<feature type="binding site" evidence="9">
    <location>
        <position position="201"/>
    </location>
    <ligand>
        <name>Mg(2+)</name>
        <dbReference type="ChEBI" id="CHEBI:18420"/>
    </ligand>
</feature>
<dbReference type="PANTHER" id="PTHR11596:SF5">
    <property type="entry name" value="ALKALINE PHOSPHATASE"/>
    <property type="match status" value="1"/>
</dbReference>
<evidence type="ECO:0000256" key="1">
    <source>
        <dbReference type="ARBA" id="ARBA00005984"/>
    </source>
</evidence>
<dbReference type="Pfam" id="PF00245">
    <property type="entry name" value="Alk_phosphatase"/>
    <property type="match status" value="1"/>
</dbReference>
<dbReference type="InterPro" id="IPR018299">
    <property type="entry name" value="Alkaline_phosphatase_AS"/>
</dbReference>
<feature type="binding site" evidence="9">
    <location>
        <position position="100"/>
    </location>
    <ligand>
        <name>Mg(2+)</name>
        <dbReference type="ChEBI" id="CHEBI:18420"/>
    </ligand>
</feature>
<dbReference type="PANTHER" id="PTHR11596">
    <property type="entry name" value="ALKALINE PHOSPHATASE"/>
    <property type="match status" value="1"/>
</dbReference>
<feature type="binding site" evidence="9">
    <location>
        <position position="199"/>
    </location>
    <ligand>
        <name>Mg(2+)</name>
        <dbReference type="ChEBI" id="CHEBI:18420"/>
    </ligand>
</feature>